<dbReference type="Gene3D" id="3.10.105.10">
    <property type="entry name" value="Dipeptide-binding Protein, Domain 3"/>
    <property type="match status" value="1"/>
</dbReference>
<dbReference type="InterPro" id="IPR039424">
    <property type="entry name" value="SBP_5"/>
</dbReference>
<dbReference type="RefSeq" id="WP_184694794.1">
    <property type="nucleotide sequence ID" value="NZ_JACHJN010000008.1"/>
</dbReference>
<evidence type="ECO:0000313" key="4">
    <source>
        <dbReference type="Proteomes" id="UP000547510"/>
    </source>
</evidence>
<accession>A0A841CJK5</accession>
<sequence>MTRTRTAALVATAAAVAAALAACTSSGGGGGGSTGTADTGELKAGVFLDVTSWDPAAADIGFDGPYLSAVYDPLVALDKDGKPVPALAKSWEWSADRLTLTAELRTDVTFDDGQKFDSAAAVANLQHLKAGVRSGQAYLNVAGVEAKDADTVEIKLSKRDDSLLYFMGLGRSWMASPAAIQAGALANGPVGSGPYTYDKANSAPQSQYVFTKKQSHWDSGTYPFPTVKLFPITDQTASFNAMLSGQLNVQFANAANLPKAKENGWNIASKPSSWVGVQFADRTGSQVKALGDQRVRQAISYAFDAAGILKAVGNGSGTVTNQLFPSDNSGVYDKSMNDKYKTDMAKAKQLLADAGYPDGFAVKMPMSPIFAAWQPAANQTFGELGIKVEWQDMAMPDYQKNAPTYPMFLAVIAMSGNDMATLSDQVTTAQWYNPNPSVDAFPEVKALVEQVEKAEPGPQQTELLKQLNTKLVDLAWWSVWYQADNNYFSVKGITVTPITGMMFPTLRFIQRG</sequence>
<evidence type="ECO:0000313" key="3">
    <source>
        <dbReference type="EMBL" id="MBB5958662.1"/>
    </source>
</evidence>
<evidence type="ECO:0000259" key="2">
    <source>
        <dbReference type="Pfam" id="PF00496"/>
    </source>
</evidence>
<dbReference type="Proteomes" id="UP000547510">
    <property type="component" value="Unassembled WGS sequence"/>
</dbReference>
<dbReference type="PIRSF" id="PIRSF002741">
    <property type="entry name" value="MppA"/>
    <property type="match status" value="1"/>
</dbReference>
<dbReference type="AlphaFoldDB" id="A0A841CJK5"/>
<protein>
    <submittedName>
        <fullName evidence="3">Peptide/nickel transport system substrate-binding protein</fullName>
    </submittedName>
</protein>
<feature type="chain" id="PRO_5039006247" evidence="1">
    <location>
        <begin position="22"/>
        <end position="512"/>
    </location>
</feature>
<dbReference type="GO" id="GO:1904680">
    <property type="term" value="F:peptide transmembrane transporter activity"/>
    <property type="evidence" value="ECO:0007669"/>
    <property type="project" value="TreeGrafter"/>
</dbReference>
<dbReference type="SUPFAM" id="SSF53850">
    <property type="entry name" value="Periplasmic binding protein-like II"/>
    <property type="match status" value="1"/>
</dbReference>
<dbReference type="PANTHER" id="PTHR30290">
    <property type="entry name" value="PERIPLASMIC BINDING COMPONENT OF ABC TRANSPORTER"/>
    <property type="match status" value="1"/>
</dbReference>
<keyword evidence="1" id="KW-0732">Signal</keyword>
<evidence type="ECO:0000256" key="1">
    <source>
        <dbReference type="SAM" id="SignalP"/>
    </source>
</evidence>
<reference evidence="3 4" key="1">
    <citation type="submission" date="2020-08" db="EMBL/GenBank/DDBJ databases">
        <title>Genomic Encyclopedia of Type Strains, Phase III (KMG-III): the genomes of soil and plant-associated and newly described type strains.</title>
        <authorList>
            <person name="Whitman W."/>
        </authorList>
    </citation>
    <scope>NUCLEOTIDE SEQUENCE [LARGE SCALE GENOMIC DNA]</scope>
    <source>
        <strain evidence="3 4">CECT 8640</strain>
    </source>
</reference>
<dbReference type="GO" id="GO:0043190">
    <property type="term" value="C:ATP-binding cassette (ABC) transporter complex"/>
    <property type="evidence" value="ECO:0007669"/>
    <property type="project" value="InterPro"/>
</dbReference>
<dbReference type="GO" id="GO:0015833">
    <property type="term" value="P:peptide transport"/>
    <property type="evidence" value="ECO:0007669"/>
    <property type="project" value="TreeGrafter"/>
</dbReference>
<keyword evidence="4" id="KW-1185">Reference proteome</keyword>
<dbReference type="Gene3D" id="3.40.190.10">
    <property type="entry name" value="Periplasmic binding protein-like II"/>
    <property type="match status" value="1"/>
</dbReference>
<dbReference type="Pfam" id="PF00496">
    <property type="entry name" value="SBP_bac_5"/>
    <property type="match status" value="1"/>
</dbReference>
<gene>
    <name evidence="3" type="ORF">FHS29_005270</name>
</gene>
<organism evidence="3 4">
    <name type="scientific">Saccharothrix tamanrassetensis</name>
    <dbReference type="NCBI Taxonomy" id="1051531"/>
    <lineage>
        <taxon>Bacteria</taxon>
        <taxon>Bacillati</taxon>
        <taxon>Actinomycetota</taxon>
        <taxon>Actinomycetes</taxon>
        <taxon>Pseudonocardiales</taxon>
        <taxon>Pseudonocardiaceae</taxon>
        <taxon>Saccharothrix</taxon>
    </lineage>
</organism>
<comment type="caution">
    <text evidence="3">The sequence shown here is derived from an EMBL/GenBank/DDBJ whole genome shotgun (WGS) entry which is preliminary data.</text>
</comment>
<dbReference type="InterPro" id="IPR000914">
    <property type="entry name" value="SBP_5_dom"/>
</dbReference>
<dbReference type="GO" id="GO:0042597">
    <property type="term" value="C:periplasmic space"/>
    <property type="evidence" value="ECO:0007669"/>
    <property type="project" value="UniProtKB-ARBA"/>
</dbReference>
<dbReference type="InterPro" id="IPR030678">
    <property type="entry name" value="Peptide/Ni-bd"/>
</dbReference>
<name>A0A841CJK5_9PSEU</name>
<dbReference type="PROSITE" id="PS51257">
    <property type="entry name" value="PROKAR_LIPOPROTEIN"/>
    <property type="match status" value="1"/>
</dbReference>
<feature type="signal peptide" evidence="1">
    <location>
        <begin position="1"/>
        <end position="21"/>
    </location>
</feature>
<dbReference type="EMBL" id="JACHJN010000008">
    <property type="protein sequence ID" value="MBB5958662.1"/>
    <property type="molecule type" value="Genomic_DNA"/>
</dbReference>
<proteinExistence type="predicted"/>
<feature type="domain" description="Solute-binding protein family 5" evidence="2">
    <location>
        <begin position="82"/>
        <end position="429"/>
    </location>
</feature>